<sequence length="115" mass="13371">MPENLYDVAYNLEKALRESDDFKALKNLYDEVNADESASKMFENFRNIQLNLQQKQMSGQEISQEEIEQAQKSVQLVQQHEKIAQLMAAEQRLSMVVTELNKIIMKPLEEMYGSL</sequence>
<dbReference type="HAMAP" id="MF_01526">
    <property type="entry name" value="UPF0342"/>
    <property type="match status" value="1"/>
</dbReference>
<comment type="caution">
    <text evidence="2">The sequence shown here is derived from an EMBL/GenBank/DDBJ whole genome shotgun (WGS) entry which is preliminary data.</text>
</comment>
<dbReference type="Gene3D" id="1.20.1500.10">
    <property type="entry name" value="YheA/YmcA-like"/>
    <property type="match status" value="1"/>
</dbReference>
<dbReference type="Proteomes" id="UP001597318">
    <property type="component" value="Unassembled WGS sequence"/>
</dbReference>
<dbReference type="Pfam" id="PF06133">
    <property type="entry name" value="Com_YlbF"/>
    <property type="match status" value="1"/>
</dbReference>
<gene>
    <name evidence="2" type="ORF">ACFSKK_21340</name>
</gene>
<organism evidence="2 3">
    <name type="scientific">Metabacillus endolithicus</name>
    <dbReference type="NCBI Taxonomy" id="1535204"/>
    <lineage>
        <taxon>Bacteria</taxon>
        <taxon>Bacillati</taxon>
        <taxon>Bacillota</taxon>
        <taxon>Bacilli</taxon>
        <taxon>Bacillales</taxon>
        <taxon>Bacillaceae</taxon>
        <taxon>Metabacillus</taxon>
    </lineage>
</organism>
<name>A0ABW5C221_9BACI</name>
<dbReference type="EMBL" id="JBHUIK010000006">
    <property type="protein sequence ID" value="MFD2216222.1"/>
    <property type="molecule type" value="Genomic_DNA"/>
</dbReference>
<evidence type="ECO:0000313" key="3">
    <source>
        <dbReference type="Proteomes" id="UP001597318"/>
    </source>
</evidence>
<keyword evidence="3" id="KW-1185">Reference proteome</keyword>
<proteinExistence type="inferred from homology"/>
<protein>
    <recommendedName>
        <fullName evidence="1">UPF0342 protein ACFSKK_21340</fullName>
    </recommendedName>
</protein>
<accession>A0ABW5C221</accession>
<dbReference type="RefSeq" id="WP_247339832.1">
    <property type="nucleotide sequence ID" value="NZ_CP095550.1"/>
</dbReference>
<dbReference type="SUPFAM" id="SSF158622">
    <property type="entry name" value="YheA/YmcA-like"/>
    <property type="match status" value="1"/>
</dbReference>
<evidence type="ECO:0000256" key="1">
    <source>
        <dbReference type="HAMAP-Rule" id="MF_01526"/>
    </source>
</evidence>
<evidence type="ECO:0000313" key="2">
    <source>
        <dbReference type="EMBL" id="MFD2216222.1"/>
    </source>
</evidence>
<dbReference type="InterPro" id="IPR010368">
    <property type="entry name" value="Com_YlbF"/>
</dbReference>
<comment type="similarity">
    <text evidence="1">Belongs to the UPF0342 family.</text>
</comment>
<reference evidence="3" key="1">
    <citation type="journal article" date="2019" name="Int. J. Syst. Evol. Microbiol.">
        <title>The Global Catalogue of Microorganisms (GCM) 10K type strain sequencing project: providing services to taxonomists for standard genome sequencing and annotation.</title>
        <authorList>
            <consortium name="The Broad Institute Genomics Platform"/>
            <consortium name="The Broad Institute Genome Sequencing Center for Infectious Disease"/>
            <person name="Wu L."/>
            <person name="Ma J."/>
        </authorList>
    </citation>
    <scope>NUCLEOTIDE SEQUENCE [LARGE SCALE GENOMIC DNA]</scope>
    <source>
        <strain evidence="3">CGMCC 1.15474</strain>
    </source>
</reference>
<dbReference type="InterPro" id="IPR023378">
    <property type="entry name" value="YheA/YmcA-like_dom_sf"/>
</dbReference>